<keyword evidence="8" id="KW-0040">ANK repeat</keyword>
<feature type="domain" description="Bromo" evidence="11">
    <location>
        <begin position="67"/>
        <end position="137"/>
    </location>
</feature>
<dbReference type="InterPro" id="IPR001487">
    <property type="entry name" value="Bromodomain"/>
</dbReference>
<feature type="domain" description="Bromo" evidence="11">
    <location>
        <begin position="460"/>
        <end position="530"/>
    </location>
</feature>
<evidence type="ECO:0000256" key="6">
    <source>
        <dbReference type="ARBA" id="ARBA00023163"/>
    </source>
</evidence>
<dbReference type="GO" id="GO:0006338">
    <property type="term" value="P:chromatin remodeling"/>
    <property type="evidence" value="ECO:0007669"/>
    <property type="project" value="InterPro"/>
</dbReference>
<evidence type="ECO:0000256" key="2">
    <source>
        <dbReference type="ARBA" id="ARBA00022737"/>
    </source>
</evidence>
<feature type="region of interest" description="Disordered" evidence="10">
    <location>
        <begin position="151"/>
        <end position="224"/>
    </location>
</feature>
<dbReference type="InterPro" id="IPR002110">
    <property type="entry name" value="Ankyrin_rpt"/>
</dbReference>
<dbReference type="Gene3D" id="1.20.920.10">
    <property type="entry name" value="Bromodomain-like"/>
    <property type="match status" value="2"/>
</dbReference>
<evidence type="ECO:0000313" key="12">
    <source>
        <dbReference type="EMBL" id="KAI9270539.1"/>
    </source>
</evidence>
<dbReference type="InterPro" id="IPR037382">
    <property type="entry name" value="Rsc/polybromo"/>
</dbReference>
<keyword evidence="13" id="KW-1185">Reference proteome</keyword>
<feature type="compositionally biased region" description="Pro residues" evidence="10">
    <location>
        <begin position="621"/>
        <end position="634"/>
    </location>
</feature>
<dbReference type="AlphaFoldDB" id="A0AAD5PGU3"/>
<dbReference type="PROSITE" id="PS50088">
    <property type="entry name" value="ANK_REPEAT"/>
    <property type="match status" value="1"/>
</dbReference>
<dbReference type="Pfam" id="PF12796">
    <property type="entry name" value="Ank_2"/>
    <property type="match status" value="1"/>
</dbReference>
<reference evidence="12" key="2">
    <citation type="submission" date="2023-02" db="EMBL/GenBank/DDBJ databases">
        <authorList>
            <consortium name="DOE Joint Genome Institute"/>
            <person name="Mondo S.J."/>
            <person name="Chang Y."/>
            <person name="Wang Y."/>
            <person name="Ahrendt S."/>
            <person name="Andreopoulos W."/>
            <person name="Barry K."/>
            <person name="Beard J."/>
            <person name="Benny G.L."/>
            <person name="Blankenship S."/>
            <person name="Bonito G."/>
            <person name="Cuomo C."/>
            <person name="Desiro A."/>
            <person name="Gervers K.A."/>
            <person name="Hundley H."/>
            <person name="Kuo A."/>
            <person name="LaButti K."/>
            <person name="Lang B.F."/>
            <person name="Lipzen A."/>
            <person name="O'Donnell K."/>
            <person name="Pangilinan J."/>
            <person name="Reynolds N."/>
            <person name="Sandor L."/>
            <person name="Smith M.W."/>
            <person name="Tsang A."/>
            <person name="Grigoriev I.V."/>
            <person name="Stajich J.E."/>
            <person name="Spatafora J.W."/>
        </authorList>
    </citation>
    <scope>NUCLEOTIDE SEQUENCE</scope>
    <source>
        <strain evidence="12">RSA 2281</strain>
    </source>
</reference>
<feature type="compositionally biased region" description="Basic and acidic residues" evidence="10">
    <location>
        <begin position="1"/>
        <end position="39"/>
    </location>
</feature>
<keyword evidence="5 9" id="KW-0103">Bromodomain</keyword>
<dbReference type="GO" id="GO:0003682">
    <property type="term" value="F:chromatin binding"/>
    <property type="evidence" value="ECO:0007669"/>
    <property type="project" value="TreeGrafter"/>
</dbReference>
<dbReference type="EMBL" id="JAIXMP010000007">
    <property type="protein sequence ID" value="KAI9270539.1"/>
    <property type="molecule type" value="Genomic_DNA"/>
</dbReference>
<dbReference type="SUPFAM" id="SSF48403">
    <property type="entry name" value="Ankyrin repeat"/>
    <property type="match status" value="1"/>
</dbReference>
<dbReference type="InterPro" id="IPR036427">
    <property type="entry name" value="Bromodomain-like_sf"/>
</dbReference>
<dbReference type="InterPro" id="IPR018359">
    <property type="entry name" value="Bromodomain_CS"/>
</dbReference>
<gene>
    <name evidence="12" type="ORF">BDA99DRAFT_478413</name>
</gene>
<feature type="region of interest" description="Disordered" evidence="10">
    <location>
        <begin position="378"/>
        <end position="399"/>
    </location>
</feature>
<organism evidence="12 13">
    <name type="scientific">Phascolomyces articulosus</name>
    <dbReference type="NCBI Taxonomy" id="60185"/>
    <lineage>
        <taxon>Eukaryota</taxon>
        <taxon>Fungi</taxon>
        <taxon>Fungi incertae sedis</taxon>
        <taxon>Mucoromycota</taxon>
        <taxon>Mucoromycotina</taxon>
        <taxon>Mucoromycetes</taxon>
        <taxon>Mucorales</taxon>
        <taxon>Lichtheimiaceae</taxon>
        <taxon>Phascolomyces</taxon>
    </lineage>
</organism>
<feature type="compositionally biased region" description="Low complexity" evidence="10">
    <location>
        <begin position="207"/>
        <end position="222"/>
    </location>
</feature>
<dbReference type="PROSITE" id="PS50014">
    <property type="entry name" value="BROMODOMAIN_2"/>
    <property type="match status" value="2"/>
</dbReference>
<feature type="repeat" description="ANK" evidence="8">
    <location>
        <begin position="287"/>
        <end position="315"/>
    </location>
</feature>
<comment type="caution">
    <text evidence="12">The sequence shown here is derived from an EMBL/GenBank/DDBJ whole genome shotgun (WGS) entry which is preliminary data.</text>
</comment>
<dbReference type="Proteomes" id="UP001209540">
    <property type="component" value="Unassembled WGS sequence"/>
</dbReference>
<evidence type="ECO:0000259" key="11">
    <source>
        <dbReference type="PROSITE" id="PS50014"/>
    </source>
</evidence>
<dbReference type="GO" id="GO:0006368">
    <property type="term" value="P:transcription elongation by RNA polymerase II"/>
    <property type="evidence" value="ECO:0007669"/>
    <property type="project" value="TreeGrafter"/>
</dbReference>
<dbReference type="InterPro" id="IPR036770">
    <property type="entry name" value="Ankyrin_rpt-contain_sf"/>
</dbReference>
<dbReference type="PROSITE" id="PS50297">
    <property type="entry name" value="ANK_REP_REGION"/>
    <property type="match status" value="1"/>
</dbReference>
<evidence type="ECO:0000256" key="1">
    <source>
        <dbReference type="ARBA" id="ARBA00004123"/>
    </source>
</evidence>
<dbReference type="SMART" id="SM00297">
    <property type="entry name" value="BROMO"/>
    <property type="match status" value="2"/>
</dbReference>
<dbReference type="PRINTS" id="PR00503">
    <property type="entry name" value="BROMODOMAIN"/>
</dbReference>
<name>A0AAD5PGU3_9FUNG</name>
<dbReference type="CDD" id="cd04369">
    <property type="entry name" value="Bromodomain"/>
    <property type="match status" value="1"/>
</dbReference>
<dbReference type="PANTHER" id="PTHR16062">
    <property type="entry name" value="SWI/SNF-RELATED"/>
    <property type="match status" value="1"/>
</dbReference>
<dbReference type="Gene3D" id="1.25.40.20">
    <property type="entry name" value="Ankyrin repeat-containing domain"/>
    <property type="match status" value="1"/>
</dbReference>
<feature type="compositionally biased region" description="Polar residues" evidence="10">
    <location>
        <begin position="156"/>
        <end position="165"/>
    </location>
</feature>
<keyword evidence="2" id="KW-0677">Repeat</keyword>
<dbReference type="SUPFAM" id="SSF47370">
    <property type="entry name" value="Bromodomain"/>
    <property type="match status" value="2"/>
</dbReference>
<evidence type="ECO:0000313" key="13">
    <source>
        <dbReference type="Proteomes" id="UP001209540"/>
    </source>
</evidence>
<keyword evidence="3" id="KW-0156">Chromatin regulator</keyword>
<protein>
    <recommendedName>
        <fullName evidence="11">Bromo domain-containing protein</fullName>
    </recommendedName>
</protein>
<evidence type="ECO:0000256" key="9">
    <source>
        <dbReference type="PROSITE-ProRule" id="PRU00035"/>
    </source>
</evidence>
<keyword evidence="4" id="KW-0805">Transcription regulation</keyword>
<sequence length="887" mass="100922">MLSMEGRPKRQSAVDKDYRERKRIRKEKEHHRLKEKDNESELPPDVVQAYCRQLYRLIKDYPDPDEPEYLISTLFLQLPSKRQYPDYYEVIKNPIAFSHIKSKIDQEQYKTVSELKNDIELMVSNAKKYNIKESQVYQDAVKIHKLVKHWRPDGDSNASTPNISRKGSLKDKTSSSSSASASSSPSTNGIKGKTVLKLPGGAFGVRQQQPQQQQQTSPPQQQHVKAIRLKAVDKQSKKRTVPLPELMEAIYNADQKKTLELLETDPTIDVNEMVEMEMYGDKFTWGPLHAACYYGDVKVCQALINMGANIELNDTWYSATPLGWAAFGDKDKVARFLVEKHNANRKAKNIHNQVPFDVVNNKDDPCWVGIFKGPYAHEKGSPENKLVEQSQRSKESQSPVTIIATTESPQLIPGKKRRGRPPKSEKEEVRAVEEIDLHDFNPVEFMKDIFHSVRVHTDNSGRLYSEIFEDLPDRKEYPDYYNVITDPRSFTILENNMVHRRYPTLGAWWNDLKLIFENAMEYNEPGSRVFRDAKLLLRLMNRLRDKTFARFGIPEKQEPAVMRLIVSNVPYEADDRRRPPKRATSKPRSQTDERSTVTPTPEMQHHHHHHHPSITMVAQQPPLPPTQILPPQQPPHHSIPHPAAMAAAVAGGTSVMAQSTPPNMMNGPGGPRSIMTRPFMNGPPPPGVINMLGAISTNSIHPAFPTPDFVTMPPPPPPHEMIMNGNEPPMMMNGQRPVHMGEEHNTPTNPAFFDLFNVDMHDLRPLKAIRLETPDKTFTTSLDGHVVGHSLTVPSKVDVMVIKPVLEQVILPEQRRISIAVLQNNGRLNMSNMNPTSMEDLPSWQSAPLLRGLNTIKITVTANLTRAPNMMPDYRTQIYFLFITQTW</sequence>
<keyword evidence="6" id="KW-0804">Transcription</keyword>
<dbReference type="GO" id="GO:0016586">
    <property type="term" value="C:RSC-type complex"/>
    <property type="evidence" value="ECO:0007669"/>
    <property type="project" value="InterPro"/>
</dbReference>
<accession>A0AAD5PGU3</accession>
<dbReference type="SMART" id="SM00248">
    <property type="entry name" value="ANK"/>
    <property type="match status" value="2"/>
</dbReference>
<dbReference type="PROSITE" id="PS00633">
    <property type="entry name" value="BROMODOMAIN_1"/>
    <property type="match status" value="1"/>
</dbReference>
<reference evidence="12" key="1">
    <citation type="journal article" date="2022" name="IScience">
        <title>Evolution of zygomycete secretomes and the origins of terrestrial fungal ecologies.</title>
        <authorList>
            <person name="Chang Y."/>
            <person name="Wang Y."/>
            <person name="Mondo S."/>
            <person name="Ahrendt S."/>
            <person name="Andreopoulos W."/>
            <person name="Barry K."/>
            <person name="Beard J."/>
            <person name="Benny G.L."/>
            <person name="Blankenship S."/>
            <person name="Bonito G."/>
            <person name="Cuomo C."/>
            <person name="Desiro A."/>
            <person name="Gervers K.A."/>
            <person name="Hundley H."/>
            <person name="Kuo A."/>
            <person name="LaButti K."/>
            <person name="Lang B.F."/>
            <person name="Lipzen A."/>
            <person name="O'Donnell K."/>
            <person name="Pangilinan J."/>
            <person name="Reynolds N."/>
            <person name="Sandor L."/>
            <person name="Smith M.E."/>
            <person name="Tsang A."/>
            <person name="Grigoriev I.V."/>
            <person name="Stajich J.E."/>
            <person name="Spatafora J.W."/>
        </authorList>
    </citation>
    <scope>NUCLEOTIDE SEQUENCE</scope>
    <source>
        <strain evidence="12">RSA 2281</strain>
    </source>
</reference>
<feature type="compositionally biased region" description="Low complexity" evidence="10">
    <location>
        <begin position="174"/>
        <end position="186"/>
    </location>
</feature>
<comment type="subcellular location">
    <subcellularLocation>
        <location evidence="1">Nucleus</location>
    </subcellularLocation>
</comment>
<feature type="region of interest" description="Disordered" evidence="10">
    <location>
        <begin position="1"/>
        <end position="42"/>
    </location>
</feature>
<dbReference type="Pfam" id="PF00439">
    <property type="entry name" value="Bromodomain"/>
    <property type="match status" value="2"/>
</dbReference>
<evidence type="ECO:0000256" key="10">
    <source>
        <dbReference type="SAM" id="MobiDB-lite"/>
    </source>
</evidence>
<evidence type="ECO:0000256" key="3">
    <source>
        <dbReference type="ARBA" id="ARBA00022853"/>
    </source>
</evidence>
<evidence type="ECO:0000256" key="7">
    <source>
        <dbReference type="ARBA" id="ARBA00023242"/>
    </source>
</evidence>
<proteinExistence type="predicted"/>
<dbReference type="PANTHER" id="PTHR16062:SF19">
    <property type="entry name" value="PROTEIN POLYBROMO-1"/>
    <property type="match status" value="1"/>
</dbReference>
<feature type="compositionally biased region" description="Basic and acidic residues" evidence="10">
    <location>
        <begin position="378"/>
        <end position="395"/>
    </location>
</feature>
<evidence type="ECO:0000256" key="8">
    <source>
        <dbReference type="PROSITE-ProRule" id="PRU00023"/>
    </source>
</evidence>
<keyword evidence="7" id="KW-0539">Nucleus</keyword>
<feature type="region of interest" description="Disordered" evidence="10">
    <location>
        <begin position="572"/>
        <end position="640"/>
    </location>
</feature>
<evidence type="ECO:0000256" key="4">
    <source>
        <dbReference type="ARBA" id="ARBA00023015"/>
    </source>
</evidence>
<evidence type="ECO:0000256" key="5">
    <source>
        <dbReference type="ARBA" id="ARBA00023117"/>
    </source>
</evidence>